<dbReference type="Gene3D" id="3.30.160.60">
    <property type="entry name" value="Classic Zinc Finger"/>
    <property type="match status" value="3"/>
</dbReference>
<evidence type="ECO:0000259" key="8">
    <source>
        <dbReference type="PROSITE" id="PS50157"/>
    </source>
</evidence>
<feature type="domain" description="C2H2-type" evidence="8">
    <location>
        <begin position="83"/>
        <end position="110"/>
    </location>
</feature>
<evidence type="ECO:0000256" key="7">
    <source>
        <dbReference type="PROSITE-ProRule" id="PRU00042"/>
    </source>
</evidence>
<keyword evidence="5" id="KW-0862">Zinc</keyword>
<evidence type="ECO:0000256" key="6">
    <source>
        <dbReference type="ARBA" id="ARBA00023242"/>
    </source>
</evidence>
<comment type="subcellular location">
    <subcellularLocation>
        <location evidence="1">Nucleus</location>
    </subcellularLocation>
</comment>
<dbReference type="AlphaFoldDB" id="A0A482XLA8"/>
<keyword evidence="3" id="KW-0677">Repeat</keyword>
<evidence type="ECO:0000256" key="2">
    <source>
        <dbReference type="ARBA" id="ARBA00022723"/>
    </source>
</evidence>
<keyword evidence="10" id="KW-1185">Reference proteome</keyword>
<evidence type="ECO:0000313" key="10">
    <source>
        <dbReference type="Proteomes" id="UP000291343"/>
    </source>
</evidence>
<dbReference type="SMART" id="SM00355">
    <property type="entry name" value="ZnF_C2H2"/>
    <property type="match status" value="8"/>
</dbReference>
<reference evidence="9 10" key="1">
    <citation type="journal article" date="2017" name="Gigascience">
        <title>Genome sequence of the small brown planthopper, Laodelphax striatellus.</title>
        <authorList>
            <person name="Zhu J."/>
            <person name="Jiang F."/>
            <person name="Wang X."/>
            <person name="Yang P."/>
            <person name="Bao Y."/>
            <person name="Zhao W."/>
            <person name="Wang W."/>
            <person name="Lu H."/>
            <person name="Wang Q."/>
            <person name="Cui N."/>
            <person name="Li J."/>
            <person name="Chen X."/>
            <person name="Luo L."/>
            <person name="Yu J."/>
            <person name="Kang L."/>
            <person name="Cui F."/>
        </authorList>
    </citation>
    <scope>NUCLEOTIDE SEQUENCE [LARGE SCALE GENOMIC DNA]</scope>
    <source>
        <strain evidence="9">Lst14</strain>
    </source>
</reference>
<dbReference type="PANTHER" id="PTHR24394:SF29">
    <property type="entry name" value="MYONEURIN"/>
    <property type="match status" value="1"/>
</dbReference>
<feature type="domain" description="C2H2-type" evidence="8">
    <location>
        <begin position="410"/>
        <end position="438"/>
    </location>
</feature>
<evidence type="ECO:0000256" key="3">
    <source>
        <dbReference type="ARBA" id="ARBA00022737"/>
    </source>
</evidence>
<keyword evidence="6" id="KW-0539">Nucleus</keyword>
<feature type="domain" description="C2H2-type" evidence="8">
    <location>
        <begin position="354"/>
        <end position="381"/>
    </location>
</feature>
<keyword evidence="4 7" id="KW-0863">Zinc-finger</keyword>
<feature type="domain" description="C2H2-type" evidence="8">
    <location>
        <begin position="321"/>
        <end position="349"/>
    </location>
</feature>
<gene>
    <name evidence="9" type="ORF">LSTR_LSTR012529</name>
</gene>
<dbReference type="PROSITE" id="PS00028">
    <property type="entry name" value="ZINC_FINGER_C2H2_1"/>
    <property type="match status" value="5"/>
</dbReference>
<dbReference type="InParanoid" id="A0A482XLA8"/>
<dbReference type="OrthoDB" id="6077919at2759"/>
<feature type="domain" description="C2H2-type" evidence="8">
    <location>
        <begin position="382"/>
        <end position="410"/>
    </location>
</feature>
<dbReference type="PANTHER" id="PTHR24394">
    <property type="entry name" value="ZINC FINGER PROTEIN"/>
    <property type="match status" value="1"/>
</dbReference>
<dbReference type="SUPFAM" id="SSF57667">
    <property type="entry name" value="beta-beta-alpha zinc fingers"/>
    <property type="match status" value="3"/>
</dbReference>
<dbReference type="STRING" id="195883.A0A482XLA8"/>
<proteinExistence type="predicted"/>
<keyword evidence="2" id="KW-0479">Metal-binding</keyword>
<organism evidence="9 10">
    <name type="scientific">Laodelphax striatellus</name>
    <name type="common">Small brown planthopper</name>
    <name type="synonym">Delphax striatella</name>
    <dbReference type="NCBI Taxonomy" id="195883"/>
    <lineage>
        <taxon>Eukaryota</taxon>
        <taxon>Metazoa</taxon>
        <taxon>Ecdysozoa</taxon>
        <taxon>Arthropoda</taxon>
        <taxon>Hexapoda</taxon>
        <taxon>Insecta</taxon>
        <taxon>Pterygota</taxon>
        <taxon>Neoptera</taxon>
        <taxon>Paraneoptera</taxon>
        <taxon>Hemiptera</taxon>
        <taxon>Auchenorrhyncha</taxon>
        <taxon>Fulgoroidea</taxon>
        <taxon>Delphacidae</taxon>
        <taxon>Criomorphinae</taxon>
        <taxon>Laodelphax</taxon>
    </lineage>
</organism>
<dbReference type="GO" id="GO:0000981">
    <property type="term" value="F:DNA-binding transcription factor activity, RNA polymerase II-specific"/>
    <property type="evidence" value="ECO:0007669"/>
    <property type="project" value="TreeGrafter"/>
</dbReference>
<evidence type="ECO:0000313" key="9">
    <source>
        <dbReference type="EMBL" id="RZF46454.1"/>
    </source>
</evidence>
<sequence>MNQLNLNVQHAVTISVVISKSTKCTNEVIISLTCWFECSNEMKWLEHLKEEKKKNCSTDCCLFYESIDEFRQHVSELSTVGGYVCGACGMTYHCEEYLKLHLRVHGLEHGSKTTTEARLPESSGSQKEATKKVIDRLKNSHKNIQFETLNNILNNKIDLKQFQTSSTAPGGRVFTGFMCFKCSGILKTEKKFRIHIENHFMMTCHCKRDFHGIKRLRDHFQCCGFKRRICVQCRNDVWLNSTTEYLEHLSFHQKRRICIYCQQILPTTDKLVKHINSLHNTGETKEWFCEYCNETLVVSKSLDTFKFNHFKERHPDRLESFVCEVCGESFNRKKSLATHTKVKHLGEKMYNYTFICAYCSKEFSSKFSIKKHILRHMNEKTFKCTICDKAFNRESSLYKHNLDMHSVKKHMCNVCGKRFSYPSELRNHVKKVHAYVKPARCEGKSGSHSLSKDGYTTDQQGVRAHSMSKFGYATDQPANVRDYPMSTNGCVTGQPGAHSMSADSQFQNPYPGMDYYFYDRPFPPVPRTDPLHQVTHDF</sequence>
<dbReference type="InterPro" id="IPR036236">
    <property type="entry name" value="Znf_C2H2_sf"/>
</dbReference>
<evidence type="ECO:0000256" key="1">
    <source>
        <dbReference type="ARBA" id="ARBA00004123"/>
    </source>
</evidence>
<protein>
    <recommendedName>
        <fullName evidence="8">C2H2-type domain-containing protein</fullName>
    </recommendedName>
</protein>
<dbReference type="FunFam" id="3.30.160.60:FF:001397">
    <property type="entry name" value="Datilografo, isoform A"/>
    <property type="match status" value="1"/>
</dbReference>
<dbReference type="Proteomes" id="UP000291343">
    <property type="component" value="Unassembled WGS sequence"/>
</dbReference>
<dbReference type="Pfam" id="PF00096">
    <property type="entry name" value="zf-C2H2"/>
    <property type="match status" value="4"/>
</dbReference>
<dbReference type="EMBL" id="QKKF02006307">
    <property type="protein sequence ID" value="RZF46454.1"/>
    <property type="molecule type" value="Genomic_DNA"/>
</dbReference>
<dbReference type="SMR" id="A0A482XLA8"/>
<name>A0A482XLA8_LAOST</name>
<evidence type="ECO:0000256" key="5">
    <source>
        <dbReference type="ARBA" id="ARBA00022833"/>
    </source>
</evidence>
<dbReference type="GO" id="GO:0005634">
    <property type="term" value="C:nucleus"/>
    <property type="evidence" value="ECO:0007669"/>
    <property type="project" value="UniProtKB-SubCell"/>
</dbReference>
<dbReference type="GO" id="GO:0008270">
    <property type="term" value="F:zinc ion binding"/>
    <property type="evidence" value="ECO:0007669"/>
    <property type="project" value="UniProtKB-KW"/>
</dbReference>
<dbReference type="PROSITE" id="PS50157">
    <property type="entry name" value="ZINC_FINGER_C2H2_2"/>
    <property type="match status" value="5"/>
</dbReference>
<comment type="caution">
    <text evidence="9">The sequence shown here is derived from an EMBL/GenBank/DDBJ whole genome shotgun (WGS) entry which is preliminary data.</text>
</comment>
<accession>A0A482XLA8</accession>
<evidence type="ECO:0000256" key="4">
    <source>
        <dbReference type="ARBA" id="ARBA00022771"/>
    </source>
</evidence>
<dbReference type="InterPro" id="IPR013087">
    <property type="entry name" value="Znf_C2H2_type"/>
</dbReference>